<feature type="region of interest" description="Disordered" evidence="1">
    <location>
        <begin position="36"/>
        <end position="87"/>
    </location>
</feature>
<evidence type="ECO:0000313" key="3">
    <source>
        <dbReference type="EMBL" id="CAF3886928.1"/>
    </source>
</evidence>
<dbReference type="EMBL" id="CAJNOK010010460">
    <property type="protein sequence ID" value="CAF1116332.1"/>
    <property type="molecule type" value="Genomic_DNA"/>
</dbReference>
<feature type="compositionally biased region" description="Pro residues" evidence="1">
    <location>
        <begin position="44"/>
        <end position="74"/>
    </location>
</feature>
<feature type="compositionally biased region" description="Low complexity" evidence="1">
    <location>
        <begin position="75"/>
        <end position="87"/>
    </location>
</feature>
<organism evidence="2 4">
    <name type="scientific">Didymodactylos carnosus</name>
    <dbReference type="NCBI Taxonomy" id="1234261"/>
    <lineage>
        <taxon>Eukaryota</taxon>
        <taxon>Metazoa</taxon>
        <taxon>Spiralia</taxon>
        <taxon>Gnathifera</taxon>
        <taxon>Rotifera</taxon>
        <taxon>Eurotatoria</taxon>
        <taxon>Bdelloidea</taxon>
        <taxon>Philodinida</taxon>
        <taxon>Philodinidae</taxon>
        <taxon>Didymodactylos</taxon>
    </lineage>
</organism>
<gene>
    <name evidence="2" type="ORF">OVA965_LOCUS19968</name>
    <name evidence="3" type="ORF">TMI583_LOCUS20209</name>
</gene>
<feature type="compositionally biased region" description="Polar residues" evidence="1">
    <location>
        <begin position="120"/>
        <end position="131"/>
    </location>
</feature>
<evidence type="ECO:0000313" key="4">
    <source>
        <dbReference type="Proteomes" id="UP000677228"/>
    </source>
</evidence>
<feature type="region of interest" description="Disordered" evidence="1">
    <location>
        <begin position="120"/>
        <end position="149"/>
    </location>
</feature>
<sequence>MTLSAPISQPPVSYVDTVDGMPYLRPPPHFLTASQTVKTEPSPFRQPYPVAPPLRQLPPPPAFLPPQPVPPPQRYQPHQQPFPTHQPSELFLDSLANNLSDGVYDQFKTILSRTGSNGMLAQNVQSSSSNDRIPFLGEDSEYEEEDYDM</sequence>
<feature type="compositionally biased region" description="Acidic residues" evidence="1">
    <location>
        <begin position="138"/>
        <end position="149"/>
    </location>
</feature>
<name>A0A8S2E2I2_9BILA</name>
<protein>
    <submittedName>
        <fullName evidence="2">Uncharacterized protein</fullName>
    </submittedName>
</protein>
<accession>A0A8S2E2I2</accession>
<evidence type="ECO:0000256" key="1">
    <source>
        <dbReference type="SAM" id="MobiDB-lite"/>
    </source>
</evidence>
<dbReference type="EMBL" id="CAJOBA010015302">
    <property type="protein sequence ID" value="CAF3886928.1"/>
    <property type="molecule type" value="Genomic_DNA"/>
</dbReference>
<dbReference type="AlphaFoldDB" id="A0A8S2E2I2"/>
<dbReference type="Proteomes" id="UP000682733">
    <property type="component" value="Unassembled WGS sequence"/>
</dbReference>
<proteinExistence type="predicted"/>
<comment type="caution">
    <text evidence="2">The sequence shown here is derived from an EMBL/GenBank/DDBJ whole genome shotgun (WGS) entry which is preliminary data.</text>
</comment>
<evidence type="ECO:0000313" key="2">
    <source>
        <dbReference type="EMBL" id="CAF1116332.1"/>
    </source>
</evidence>
<dbReference type="Proteomes" id="UP000677228">
    <property type="component" value="Unassembled WGS sequence"/>
</dbReference>
<reference evidence="2" key="1">
    <citation type="submission" date="2021-02" db="EMBL/GenBank/DDBJ databases">
        <authorList>
            <person name="Nowell W R."/>
        </authorList>
    </citation>
    <scope>NUCLEOTIDE SEQUENCE</scope>
</reference>